<evidence type="ECO:0000313" key="2">
    <source>
        <dbReference type="Proteomes" id="UP001279734"/>
    </source>
</evidence>
<evidence type="ECO:0000313" key="1">
    <source>
        <dbReference type="EMBL" id="GMH18082.1"/>
    </source>
</evidence>
<comment type="caution">
    <text evidence="1">The sequence shown here is derived from an EMBL/GenBank/DDBJ whole genome shotgun (WGS) entry which is preliminary data.</text>
</comment>
<sequence length="101" mass="11379">MNFHATLHIPLDDDVNWCEFYKDKHLDDDLAIKEEQQELLVELDDGGYAAIGAGIGGYLSPPTADTPKPMEGLHETCPPPFLDKTFEMVEDHELIRLFHGV</sequence>
<keyword evidence="2" id="KW-1185">Reference proteome</keyword>
<proteinExistence type="predicted"/>
<dbReference type="AlphaFoldDB" id="A0AAD3SW54"/>
<dbReference type="EMBL" id="BSYO01000018">
    <property type="protein sequence ID" value="GMH18082.1"/>
    <property type="molecule type" value="Genomic_DNA"/>
</dbReference>
<organism evidence="1 2">
    <name type="scientific">Nepenthes gracilis</name>
    <name type="common">Slender pitcher plant</name>
    <dbReference type="NCBI Taxonomy" id="150966"/>
    <lineage>
        <taxon>Eukaryota</taxon>
        <taxon>Viridiplantae</taxon>
        <taxon>Streptophyta</taxon>
        <taxon>Embryophyta</taxon>
        <taxon>Tracheophyta</taxon>
        <taxon>Spermatophyta</taxon>
        <taxon>Magnoliopsida</taxon>
        <taxon>eudicotyledons</taxon>
        <taxon>Gunneridae</taxon>
        <taxon>Pentapetalae</taxon>
        <taxon>Caryophyllales</taxon>
        <taxon>Nepenthaceae</taxon>
        <taxon>Nepenthes</taxon>
    </lineage>
</organism>
<gene>
    <name evidence="1" type="ORF">Nepgr_019923</name>
</gene>
<name>A0AAD3SW54_NEPGR</name>
<accession>A0AAD3SW54</accession>
<reference evidence="1" key="1">
    <citation type="submission" date="2023-05" db="EMBL/GenBank/DDBJ databases">
        <title>Nepenthes gracilis genome sequencing.</title>
        <authorList>
            <person name="Fukushima K."/>
        </authorList>
    </citation>
    <scope>NUCLEOTIDE SEQUENCE</scope>
    <source>
        <strain evidence="1">SING2019-196</strain>
    </source>
</reference>
<protein>
    <submittedName>
        <fullName evidence="1">Uncharacterized protein</fullName>
    </submittedName>
</protein>
<dbReference type="Proteomes" id="UP001279734">
    <property type="component" value="Unassembled WGS sequence"/>
</dbReference>